<dbReference type="KEGG" id="mbd:MEBOL_007842"/>
<keyword evidence="3 6" id="KW-0378">Hydrolase</keyword>
<protein>
    <recommendedName>
        <fullName evidence="7">Peptidase M48 domain-containing protein</fullName>
    </recommendedName>
</protein>
<keyword evidence="1 6" id="KW-0645">Protease</keyword>
<keyword evidence="5 6" id="KW-0482">Metalloprotease</keyword>
<dbReference type="Proteomes" id="UP000217289">
    <property type="component" value="Chromosome"/>
</dbReference>
<dbReference type="GO" id="GO:0016020">
    <property type="term" value="C:membrane"/>
    <property type="evidence" value="ECO:0007669"/>
    <property type="project" value="TreeGrafter"/>
</dbReference>
<sequence>MNRRLILPVACLLLCGFGTCSQYIEAKQESLARKEEMVKECAVLESRVISFDEERAFGGAVGVRWVSEGGGLTKHADHHALHVQLNKIGKNLAAQSSRPSLPWTFGVLQSEGINAVSGPGGYVFVSEGLLARLDNEAELAGVLAHEIAHITRKHALIEYQKFLVDECRSAAAAEGRRPEKEALKGLVSEVGQAAQNSVAELVGALSWGQWGEVLAQVTRSVNGFNIDEASESIVRAIMDSFLQNLMKKGLGKDDEYAADLDAVELMAAAGYAPEAYVSFLGKLPTKGLSTPHPSNKDRQKRLATHLDELRERGAARDFTTPVDLTRTAVIPLRDELLARRAGSAER</sequence>
<name>A0A250IT65_9BACT</name>
<dbReference type="Pfam" id="PF01435">
    <property type="entry name" value="Peptidase_M48"/>
    <property type="match status" value="1"/>
</dbReference>
<evidence type="ECO:0000256" key="4">
    <source>
        <dbReference type="ARBA" id="ARBA00022833"/>
    </source>
</evidence>
<evidence type="ECO:0000259" key="7">
    <source>
        <dbReference type="Pfam" id="PF01435"/>
    </source>
</evidence>
<proteinExistence type="inferred from homology"/>
<evidence type="ECO:0000256" key="2">
    <source>
        <dbReference type="ARBA" id="ARBA00022723"/>
    </source>
</evidence>
<keyword evidence="2" id="KW-0479">Metal-binding</keyword>
<dbReference type="InterPro" id="IPR001915">
    <property type="entry name" value="Peptidase_M48"/>
</dbReference>
<accession>A0A250IT65</accession>
<feature type="domain" description="Peptidase M48" evidence="7">
    <location>
        <begin position="84"/>
        <end position="303"/>
    </location>
</feature>
<organism evidence="8 9">
    <name type="scientific">Melittangium boletus DSM 14713</name>
    <dbReference type="NCBI Taxonomy" id="1294270"/>
    <lineage>
        <taxon>Bacteria</taxon>
        <taxon>Pseudomonadati</taxon>
        <taxon>Myxococcota</taxon>
        <taxon>Myxococcia</taxon>
        <taxon>Myxococcales</taxon>
        <taxon>Cystobacterineae</taxon>
        <taxon>Archangiaceae</taxon>
        <taxon>Melittangium</taxon>
    </lineage>
</organism>
<keyword evidence="4 6" id="KW-0862">Zinc</keyword>
<evidence type="ECO:0000313" key="8">
    <source>
        <dbReference type="EMBL" id="ATB34341.1"/>
    </source>
</evidence>
<dbReference type="Gene3D" id="3.30.2010.10">
    <property type="entry name" value="Metalloproteases ('zincins'), catalytic domain"/>
    <property type="match status" value="1"/>
</dbReference>
<gene>
    <name evidence="8" type="ORF">MEBOL_007842</name>
</gene>
<comment type="cofactor">
    <cofactor evidence="6">
        <name>Zn(2+)</name>
        <dbReference type="ChEBI" id="CHEBI:29105"/>
    </cofactor>
    <text evidence="6">Binds 1 zinc ion per subunit.</text>
</comment>
<evidence type="ECO:0000313" key="9">
    <source>
        <dbReference type="Proteomes" id="UP000217289"/>
    </source>
</evidence>
<evidence type="ECO:0000256" key="3">
    <source>
        <dbReference type="ARBA" id="ARBA00022801"/>
    </source>
</evidence>
<reference evidence="8 9" key="1">
    <citation type="submission" date="2017-06" db="EMBL/GenBank/DDBJ databases">
        <authorList>
            <person name="Kim H.J."/>
            <person name="Triplett B.A."/>
        </authorList>
    </citation>
    <scope>NUCLEOTIDE SEQUENCE [LARGE SCALE GENOMIC DNA]</scope>
    <source>
        <strain evidence="8 9">DSM 14713</strain>
    </source>
</reference>
<dbReference type="PANTHER" id="PTHR22726">
    <property type="entry name" value="METALLOENDOPEPTIDASE OMA1"/>
    <property type="match status" value="1"/>
</dbReference>
<dbReference type="GO" id="GO:0051603">
    <property type="term" value="P:proteolysis involved in protein catabolic process"/>
    <property type="evidence" value="ECO:0007669"/>
    <property type="project" value="TreeGrafter"/>
</dbReference>
<comment type="similarity">
    <text evidence="6">Belongs to the peptidase M48 family.</text>
</comment>
<dbReference type="GO" id="GO:0046872">
    <property type="term" value="F:metal ion binding"/>
    <property type="evidence" value="ECO:0007669"/>
    <property type="project" value="UniProtKB-KW"/>
</dbReference>
<dbReference type="AlphaFoldDB" id="A0A250IT65"/>
<evidence type="ECO:0000256" key="1">
    <source>
        <dbReference type="ARBA" id="ARBA00022670"/>
    </source>
</evidence>
<dbReference type="EMBL" id="CP022163">
    <property type="protein sequence ID" value="ATB34341.1"/>
    <property type="molecule type" value="Genomic_DNA"/>
</dbReference>
<dbReference type="PANTHER" id="PTHR22726:SF1">
    <property type="entry name" value="METALLOENDOPEPTIDASE OMA1, MITOCHONDRIAL"/>
    <property type="match status" value="1"/>
</dbReference>
<evidence type="ECO:0000256" key="6">
    <source>
        <dbReference type="RuleBase" id="RU003983"/>
    </source>
</evidence>
<dbReference type="RefSeq" id="WP_245919276.1">
    <property type="nucleotide sequence ID" value="NZ_CP022163.1"/>
</dbReference>
<keyword evidence="9" id="KW-1185">Reference proteome</keyword>
<dbReference type="InterPro" id="IPR051156">
    <property type="entry name" value="Mito/Outer_Membr_Metalloprot"/>
</dbReference>
<dbReference type="GO" id="GO:0004222">
    <property type="term" value="F:metalloendopeptidase activity"/>
    <property type="evidence" value="ECO:0007669"/>
    <property type="project" value="InterPro"/>
</dbReference>
<evidence type="ECO:0000256" key="5">
    <source>
        <dbReference type="ARBA" id="ARBA00023049"/>
    </source>
</evidence>